<keyword evidence="1" id="KW-0812">Transmembrane</keyword>
<evidence type="ECO:0000313" key="2">
    <source>
        <dbReference type="EMBL" id="SER94148.1"/>
    </source>
</evidence>
<reference evidence="2 3" key="1">
    <citation type="submission" date="2016-10" db="EMBL/GenBank/DDBJ databases">
        <authorList>
            <person name="de Groot N.N."/>
        </authorList>
    </citation>
    <scope>NUCLEOTIDE SEQUENCE [LARGE SCALE GENOMIC DNA]</scope>
    <source>
        <strain evidence="2 3">DSM 16859</strain>
    </source>
</reference>
<keyword evidence="1" id="KW-0472">Membrane</keyword>
<keyword evidence="3" id="KW-1185">Reference proteome</keyword>
<dbReference type="EMBL" id="FOGZ01000020">
    <property type="protein sequence ID" value="SER94148.1"/>
    <property type="molecule type" value="Genomic_DNA"/>
</dbReference>
<protein>
    <submittedName>
        <fullName evidence="2">Uncharacterized protein</fullName>
    </submittedName>
</protein>
<evidence type="ECO:0000256" key="1">
    <source>
        <dbReference type="SAM" id="Phobius"/>
    </source>
</evidence>
<feature type="transmembrane region" description="Helical" evidence="1">
    <location>
        <begin position="60"/>
        <end position="80"/>
    </location>
</feature>
<dbReference type="Proteomes" id="UP000198815">
    <property type="component" value="Unassembled WGS sequence"/>
</dbReference>
<dbReference type="STRING" id="64702.SAMN05443377_12032"/>
<organism evidence="2 3">
    <name type="scientific">Propionibacterium cyclohexanicum</name>
    <dbReference type="NCBI Taxonomy" id="64702"/>
    <lineage>
        <taxon>Bacteria</taxon>
        <taxon>Bacillati</taxon>
        <taxon>Actinomycetota</taxon>
        <taxon>Actinomycetes</taxon>
        <taxon>Propionibacteriales</taxon>
        <taxon>Propionibacteriaceae</taxon>
        <taxon>Propionibacterium</taxon>
    </lineage>
</organism>
<name>A0A1H9TAJ5_9ACTN</name>
<dbReference type="RefSeq" id="WP_091970474.1">
    <property type="nucleotide sequence ID" value="NZ_FOGZ01000020.1"/>
</dbReference>
<dbReference type="AlphaFoldDB" id="A0A1H9TAJ5"/>
<sequence>MSASRTVHRVDGPVRRTWASIGCVIAALAIVALLCIGQPVARAALGNSPGALNSWLARFLLASAGLGLVSGALALVAVVRDRGTPRVGAALILGCAAMQLGFAVWGTSSAVLEGKEVVLFNWVWALASLALIAVATVLVFIPPRPVTMRRD</sequence>
<proteinExistence type="predicted"/>
<evidence type="ECO:0000313" key="3">
    <source>
        <dbReference type="Proteomes" id="UP000198815"/>
    </source>
</evidence>
<feature type="transmembrane region" description="Helical" evidence="1">
    <location>
        <begin position="87"/>
        <end position="107"/>
    </location>
</feature>
<feature type="transmembrane region" description="Helical" evidence="1">
    <location>
        <begin position="119"/>
        <end position="141"/>
    </location>
</feature>
<keyword evidence="1" id="KW-1133">Transmembrane helix</keyword>
<gene>
    <name evidence="2" type="ORF">SAMN05443377_12032</name>
</gene>
<accession>A0A1H9TAJ5</accession>
<feature type="transmembrane region" description="Helical" evidence="1">
    <location>
        <begin position="21"/>
        <end position="40"/>
    </location>
</feature>
<dbReference type="OrthoDB" id="10010270at2"/>